<name>A0AAD5XRZ7_9FUNG</name>
<sequence>MPHPLFDSYTQHASPSHARGLRLAIGPVLVAEVDELHLEADALMEILREYQDATTHISAEVQSEPSRRETFQRSALVTKIKMLAQKLGSNTDSESTLVKYLLSEEQRDKQRADCAALQAALPVSSAKGMRQALLPPRAGCDKLRSLILEERARLNALVDGLRLTLECELEFRARLELVHNQSMPSLSDLKQFAQQLEVELELTAREEKIAAHIEKTASNPACKESPPEAHAASLIRRRINLPPKPPFTNTDDDLASILQDFTLINAPLSRPSSVQTSSRDKSTLSRPPGVRRPAPTAASSPQGIRVRRIVRRAAAGQTPPRVPRPPPATVGRQHAMVPEAT</sequence>
<organism evidence="2 3">
    <name type="scientific">Geranomyces variabilis</name>
    <dbReference type="NCBI Taxonomy" id="109894"/>
    <lineage>
        <taxon>Eukaryota</taxon>
        <taxon>Fungi</taxon>
        <taxon>Fungi incertae sedis</taxon>
        <taxon>Chytridiomycota</taxon>
        <taxon>Chytridiomycota incertae sedis</taxon>
        <taxon>Chytridiomycetes</taxon>
        <taxon>Spizellomycetales</taxon>
        <taxon>Powellomycetaceae</taxon>
        <taxon>Geranomyces</taxon>
    </lineage>
</organism>
<reference evidence="2" key="1">
    <citation type="submission" date="2020-05" db="EMBL/GenBank/DDBJ databases">
        <title>Phylogenomic resolution of chytrid fungi.</title>
        <authorList>
            <person name="Stajich J.E."/>
            <person name="Amses K."/>
            <person name="Simmons R."/>
            <person name="Seto K."/>
            <person name="Myers J."/>
            <person name="Bonds A."/>
            <person name="Quandt C.A."/>
            <person name="Barry K."/>
            <person name="Liu P."/>
            <person name="Grigoriev I."/>
            <person name="Longcore J.E."/>
            <person name="James T.Y."/>
        </authorList>
    </citation>
    <scope>NUCLEOTIDE SEQUENCE</scope>
    <source>
        <strain evidence="2">JEL0379</strain>
    </source>
</reference>
<evidence type="ECO:0000256" key="1">
    <source>
        <dbReference type="SAM" id="MobiDB-lite"/>
    </source>
</evidence>
<proteinExistence type="predicted"/>
<gene>
    <name evidence="2" type="ORF">HDU87_001320</name>
</gene>
<protein>
    <submittedName>
        <fullName evidence="2">Uncharacterized protein</fullName>
    </submittedName>
</protein>
<feature type="region of interest" description="Disordered" evidence="1">
    <location>
        <begin position="269"/>
        <end position="341"/>
    </location>
</feature>
<keyword evidence="3" id="KW-1185">Reference proteome</keyword>
<dbReference type="Proteomes" id="UP001212152">
    <property type="component" value="Unassembled WGS sequence"/>
</dbReference>
<dbReference type="EMBL" id="JADGJQ010000013">
    <property type="protein sequence ID" value="KAJ3181191.1"/>
    <property type="molecule type" value="Genomic_DNA"/>
</dbReference>
<accession>A0AAD5XRZ7</accession>
<comment type="caution">
    <text evidence="2">The sequence shown here is derived from an EMBL/GenBank/DDBJ whole genome shotgun (WGS) entry which is preliminary data.</text>
</comment>
<dbReference type="AlphaFoldDB" id="A0AAD5XRZ7"/>
<evidence type="ECO:0000313" key="3">
    <source>
        <dbReference type="Proteomes" id="UP001212152"/>
    </source>
</evidence>
<evidence type="ECO:0000313" key="2">
    <source>
        <dbReference type="EMBL" id="KAJ3181191.1"/>
    </source>
</evidence>